<reference evidence="2 3" key="1">
    <citation type="submission" date="2013-11" db="EMBL/GenBank/DDBJ databases">
        <title>Genome sequencing of Stegodyphus mimosarum.</title>
        <authorList>
            <person name="Bechsgaard J."/>
        </authorList>
    </citation>
    <scope>NUCLEOTIDE SEQUENCE [LARGE SCALE GENOMIC DNA]</scope>
</reference>
<sequence length="34" mass="4070">MEEEIKQHELLKADYERLREENGALIRVISKLSK</sequence>
<gene>
    <name evidence="2" type="ORF">X975_23891</name>
</gene>
<proteinExistence type="predicted"/>
<accession>A0A087ULF6</accession>
<dbReference type="Pfam" id="PF15898">
    <property type="entry name" value="PRKG1_interact"/>
    <property type="match status" value="1"/>
</dbReference>
<evidence type="ECO:0000313" key="3">
    <source>
        <dbReference type="Proteomes" id="UP000054359"/>
    </source>
</evidence>
<feature type="domain" description="cGMP-dependent protein kinase interacting" evidence="1">
    <location>
        <begin position="1"/>
        <end position="34"/>
    </location>
</feature>
<evidence type="ECO:0000259" key="1">
    <source>
        <dbReference type="Pfam" id="PF15898"/>
    </source>
</evidence>
<keyword evidence="3" id="KW-1185">Reference proteome</keyword>
<dbReference type="EMBL" id="KK120390">
    <property type="protein sequence ID" value="KFM78195.1"/>
    <property type="molecule type" value="Genomic_DNA"/>
</dbReference>
<dbReference type="Proteomes" id="UP000054359">
    <property type="component" value="Unassembled WGS sequence"/>
</dbReference>
<protein>
    <recommendedName>
        <fullName evidence="1">cGMP-dependent protein kinase interacting domain-containing protein</fullName>
    </recommendedName>
</protein>
<dbReference type="GO" id="GO:0019901">
    <property type="term" value="F:protein kinase binding"/>
    <property type="evidence" value="ECO:0007669"/>
    <property type="project" value="InterPro"/>
</dbReference>
<dbReference type="AlphaFoldDB" id="A0A087ULF6"/>
<evidence type="ECO:0000313" key="2">
    <source>
        <dbReference type="EMBL" id="KFM78195.1"/>
    </source>
</evidence>
<dbReference type="OrthoDB" id="539213at2759"/>
<name>A0A087ULF6_STEMI</name>
<dbReference type="InterPro" id="IPR031775">
    <property type="entry name" value="PRKG1_interact"/>
</dbReference>
<feature type="non-terminal residue" evidence="2">
    <location>
        <position position="34"/>
    </location>
</feature>
<organism evidence="2 3">
    <name type="scientific">Stegodyphus mimosarum</name>
    <name type="common">African social velvet spider</name>
    <dbReference type="NCBI Taxonomy" id="407821"/>
    <lineage>
        <taxon>Eukaryota</taxon>
        <taxon>Metazoa</taxon>
        <taxon>Ecdysozoa</taxon>
        <taxon>Arthropoda</taxon>
        <taxon>Chelicerata</taxon>
        <taxon>Arachnida</taxon>
        <taxon>Araneae</taxon>
        <taxon>Araneomorphae</taxon>
        <taxon>Entelegynae</taxon>
        <taxon>Eresoidea</taxon>
        <taxon>Eresidae</taxon>
        <taxon>Stegodyphus</taxon>
    </lineage>
</organism>